<evidence type="ECO:0000259" key="3">
    <source>
        <dbReference type="PROSITE" id="PS50157"/>
    </source>
</evidence>
<dbReference type="GO" id="GO:0008270">
    <property type="term" value="F:zinc ion binding"/>
    <property type="evidence" value="ECO:0007669"/>
    <property type="project" value="UniProtKB-KW"/>
</dbReference>
<dbReference type="PROSITE" id="PS00028">
    <property type="entry name" value="ZINC_FINGER_C2H2_1"/>
    <property type="match status" value="2"/>
</dbReference>
<sequence>MFLAHNGQESVNVICHHHYREDLSDSSSCEPAFNRQPFSTMKSFICNVCGASFSHSSNMYRHLRTAHKCSEHKCITCGIQFKRKDNFQRHMRTQHLISKAASSDTENQNSTGEESNIEMPSKPKENYQIGGGLTTNDSSECITEDEAINGNLKVYNLPALNKTKFDPLQFLRSNYDKIKKILRAVLLKRQSVKWYLAMQARFKKEKKDQTETTEPHFHGRCHIALKVDDLEQSLQESIKKIMTSFLEYQRQGSNWTLDKILGLTLNVAKYSPIRGSSFIPVPIRLRVKKAIINVQNSDQKCFQWSILSALHPAARHAERVSNYVQYADELDFTGIEFPMQMKDITKFENQNDISVNVFGYERGKIYPIHLTKQRFERHVDLLVITSGQRSHYCWIKNFNRLMADQNSDRNQYFYCCYCLHGFTKAKL</sequence>
<feature type="domain" description="C2H2-type" evidence="3">
    <location>
        <begin position="72"/>
        <end position="100"/>
    </location>
</feature>
<dbReference type="InterPro" id="IPR036236">
    <property type="entry name" value="Znf_C2H2_sf"/>
</dbReference>
<feature type="compositionally biased region" description="Polar residues" evidence="2">
    <location>
        <begin position="100"/>
        <end position="114"/>
    </location>
</feature>
<organism evidence="4 5">
    <name type="scientific">Magallana gigas</name>
    <name type="common">Pacific oyster</name>
    <name type="synonym">Crassostrea gigas</name>
    <dbReference type="NCBI Taxonomy" id="29159"/>
    <lineage>
        <taxon>Eukaryota</taxon>
        <taxon>Metazoa</taxon>
        <taxon>Spiralia</taxon>
        <taxon>Lophotrochozoa</taxon>
        <taxon>Mollusca</taxon>
        <taxon>Bivalvia</taxon>
        <taxon>Autobranchia</taxon>
        <taxon>Pteriomorphia</taxon>
        <taxon>Ostreida</taxon>
        <taxon>Ostreoidea</taxon>
        <taxon>Ostreidae</taxon>
        <taxon>Magallana</taxon>
    </lineage>
</organism>
<dbReference type="AlphaFoldDB" id="A0A8W8HKZ5"/>
<dbReference type="Gene3D" id="3.30.160.60">
    <property type="entry name" value="Classic Zinc Finger"/>
    <property type="match status" value="2"/>
</dbReference>
<dbReference type="InterPro" id="IPR013087">
    <property type="entry name" value="Znf_C2H2_type"/>
</dbReference>
<dbReference type="PANTHER" id="PTHR31511:SF12">
    <property type="entry name" value="RHO TERMINATION FACTOR N-TERMINAL DOMAIN-CONTAINING PROTEIN"/>
    <property type="match status" value="1"/>
</dbReference>
<reference evidence="4" key="1">
    <citation type="submission" date="2022-08" db="UniProtKB">
        <authorList>
            <consortium name="EnsemblMetazoa"/>
        </authorList>
    </citation>
    <scope>IDENTIFICATION</scope>
    <source>
        <strain evidence="4">05x7-T-G4-1.051#20</strain>
    </source>
</reference>
<dbReference type="PROSITE" id="PS50157">
    <property type="entry name" value="ZINC_FINGER_C2H2_2"/>
    <property type="match status" value="2"/>
</dbReference>
<evidence type="ECO:0000313" key="5">
    <source>
        <dbReference type="Proteomes" id="UP000005408"/>
    </source>
</evidence>
<accession>A0A8W8HKZ5</accession>
<protein>
    <recommendedName>
        <fullName evidence="3">C2H2-type domain-containing protein</fullName>
    </recommendedName>
</protein>
<dbReference type="Proteomes" id="UP000005408">
    <property type="component" value="Unassembled WGS sequence"/>
</dbReference>
<evidence type="ECO:0000313" key="4">
    <source>
        <dbReference type="EnsemblMetazoa" id="G10045.1:cds"/>
    </source>
</evidence>
<keyword evidence="1" id="KW-0863">Zinc-finger</keyword>
<proteinExistence type="predicted"/>
<feature type="domain" description="C2H2-type" evidence="3">
    <location>
        <begin position="44"/>
        <end position="72"/>
    </location>
</feature>
<dbReference type="SMART" id="SM00355">
    <property type="entry name" value="ZnF_C2H2"/>
    <property type="match status" value="2"/>
</dbReference>
<evidence type="ECO:0000256" key="1">
    <source>
        <dbReference type="PROSITE-ProRule" id="PRU00042"/>
    </source>
</evidence>
<keyword evidence="5" id="KW-1185">Reference proteome</keyword>
<keyword evidence="1" id="KW-0862">Zinc</keyword>
<dbReference type="Pfam" id="PF00096">
    <property type="entry name" value="zf-C2H2"/>
    <property type="match status" value="2"/>
</dbReference>
<evidence type="ECO:0000256" key="2">
    <source>
        <dbReference type="SAM" id="MobiDB-lite"/>
    </source>
</evidence>
<feature type="region of interest" description="Disordered" evidence="2">
    <location>
        <begin position="97"/>
        <end position="130"/>
    </location>
</feature>
<keyword evidence="1" id="KW-0479">Metal-binding</keyword>
<name>A0A8W8HKZ5_MAGGI</name>
<dbReference type="PANTHER" id="PTHR31511">
    <property type="entry name" value="PROTEIN CBG23764"/>
    <property type="match status" value="1"/>
</dbReference>
<dbReference type="SUPFAM" id="SSF57667">
    <property type="entry name" value="beta-beta-alpha zinc fingers"/>
    <property type="match status" value="1"/>
</dbReference>
<dbReference type="EnsemblMetazoa" id="G10045.1">
    <property type="protein sequence ID" value="G10045.1:cds"/>
    <property type="gene ID" value="G10045"/>
</dbReference>